<dbReference type="PANTHER" id="PTHR43019">
    <property type="entry name" value="SERINE ENDOPROTEASE DEGS"/>
    <property type="match status" value="1"/>
</dbReference>
<accession>A0A7I7UKV7</accession>
<dbReference type="Gene3D" id="2.40.10.10">
    <property type="entry name" value="Trypsin-like serine proteases"/>
    <property type="match status" value="2"/>
</dbReference>
<keyword evidence="2" id="KW-1185">Reference proteome</keyword>
<keyword evidence="1" id="KW-0378">Hydrolase</keyword>
<dbReference type="Pfam" id="PF13365">
    <property type="entry name" value="Trypsin_2"/>
    <property type="match status" value="1"/>
</dbReference>
<dbReference type="InterPro" id="IPR043504">
    <property type="entry name" value="Peptidase_S1_PA_chymotrypsin"/>
</dbReference>
<protein>
    <submittedName>
        <fullName evidence="1">Serine protease</fullName>
    </submittedName>
</protein>
<organism evidence="1 2">
    <name type="scientific">Mycolicibacterium pulveris</name>
    <name type="common">Mycobacterium pulveris</name>
    <dbReference type="NCBI Taxonomy" id="36813"/>
    <lineage>
        <taxon>Bacteria</taxon>
        <taxon>Bacillati</taxon>
        <taxon>Actinomycetota</taxon>
        <taxon>Actinomycetes</taxon>
        <taxon>Mycobacteriales</taxon>
        <taxon>Mycobacteriaceae</taxon>
        <taxon>Mycolicibacterium</taxon>
    </lineage>
</organism>
<evidence type="ECO:0000313" key="1">
    <source>
        <dbReference type="EMBL" id="BBY82104.1"/>
    </source>
</evidence>
<dbReference type="PANTHER" id="PTHR43019:SF62">
    <property type="entry name" value="SERINE ENDOPROTEASE DEGS"/>
    <property type="match status" value="1"/>
</dbReference>
<dbReference type="AlphaFoldDB" id="A0A7I7UKV7"/>
<name>A0A7I7UKV7_MYCPV</name>
<dbReference type="Proteomes" id="UP000467252">
    <property type="component" value="Chromosome"/>
</dbReference>
<reference evidence="1 2" key="1">
    <citation type="journal article" date="2019" name="Emerg. Microbes Infect.">
        <title>Comprehensive subspecies identification of 175 nontuberculous mycobacteria species based on 7547 genomic profiles.</title>
        <authorList>
            <person name="Matsumoto Y."/>
            <person name="Kinjo T."/>
            <person name="Motooka D."/>
            <person name="Nabeya D."/>
            <person name="Jung N."/>
            <person name="Uechi K."/>
            <person name="Horii T."/>
            <person name="Iida T."/>
            <person name="Fujita J."/>
            <person name="Nakamura S."/>
        </authorList>
    </citation>
    <scope>NUCLEOTIDE SEQUENCE [LARGE SCALE GENOMIC DNA]</scope>
    <source>
        <strain evidence="1 2">JCM 6370</strain>
    </source>
</reference>
<keyword evidence="1" id="KW-0645">Protease</keyword>
<dbReference type="GO" id="GO:0006508">
    <property type="term" value="P:proteolysis"/>
    <property type="evidence" value="ECO:0007669"/>
    <property type="project" value="UniProtKB-KW"/>
</dbReference>
<proteinExistence type="predicted"/>
<dbReference type="InterPro" id="IPR009003">
    <property type="entry name" value="Peptidase_S1_PA"/>
</dbReference>
<sequence>MSEPGENPPDTPLAAELVPGSLEWRLTVAWAAYRFFGLVHDEEIARSINQPADAGRAGPWPVAYFTMYLQKLSIPSHAWETGRILAEMARHGILLPCGWRADMVGVPMQGQLYVTQGSRSPQTKGNLWLSEILGPELIIRSYNAVTVQISGGEGKPSGTGLVLDSSHILTNRHVVEELFGHNIGTAAIEIHPAVKPPDAQWVSRQCIVRAHAEVDVAVIEGEFGNQQDVPALSGMVFRQPRWGDEVRVFGYPYVAGTTEQVITVERGHVVNPAAEAPACGGYPRHKIFLTSAIERPGNSGGPIVAQDGRVIGLVIDHTRSGLCQAGAGATGNTSGSPPFYRGIPASEVVRAIEEMGFNSIAIVENPE</sequence>
<dbReference type="EMBL" id="AP022599">
    <property type="protein sequence ID" value="BBY82104.1"/>
    <property type="molecule type" value="Genomic_DNA"/>
</dbReference>
<gene>
    <name evidence="1" type="ORF">MPUL_32620</name>
</gene>
<dbReference type="SUPFAM" id="SSF50494">
    <property type="entry name" value="Trypsin-like serine proteases"/>
    <property type="match status" value="1"/>
</dbReference>
<evidence type="ECO:0000313" key="2">
    <source>
        <dbReference type="Proteomes" id="UP000467252"/>
    </source>
</evidence>
<dbReference type="GO" id="GO:0008233">
    <property type="term" value="F:peptidase activity"/>
    <property type="evidence" value="ECO:0007669"/>
    <property type="project" value="UniProtKB-KW"/>
</dbReference>